<evidence type="ECO:0000313" key="1">
    <source>
        <dbReference type="Proteomes" id="UP000095286"/>
    </source>
</evidence>
<protein>
    <submittedName>
        <fullName evidence="2">Zf-RVT domain-containing protein</fullName>
    </submittedName>
</protein>
<evidence type="ECO:0000313" key="2">
    <source>
        <dbReference type="WBParaSite" id="RSKR_0000272500.1"/>
    </source>
</evidence>
<sequence>MHNCHRNILTTAQRGHDELIVRRKKVDVLIKAINKEFEKEKELKRLKRFLKETRRLRWSRKSPKIYKCPECLEPFSSNSHFLNFTCAGLQKARDNARLKYANHTTKMLVKELFAKVPKSSDGIKKNVYGLYVPKDCVLNVQKKDLFYGDVRAENEENELARFILTVK</sequence>
<dbReference type="WBParaSite" id="RSKR_0000272500.1">
    <property type="protein sequence ID" value="RSKR_0000272500.1"/>
    <property type="gene ID" value="RSKR_0000272500"/>
</dbReference>
<dbReference type="Proteomes" id="UP000095286">
    <property type="component" value="Unplaced"/>
</dbReference>
<name>A0AC35TPR0_9BILA</name>
<reference evidence="2" key="1">
    <citation type="submission" date="2016-11" db="UniProtKB">
        <authorList>
            <consortium name="WormBaseParasite"/>
        </authorList>
    </citation>
    <scope>IDENTIFICATION</scope>
    <source>
        <strain evidence="2">KR3021</strain>
    </source>
</reference>
<accession>A0AC35TPR0</accession>
<organism evidence="1 2">
    <name type="scientific">Rhabditophanes sp. KR3021</name>
    <dbReference type="NCBI Taxonomy" id="114890"/>
    <lineage>
        <taxon>Eukaryota</taxon>
        <taxon>Metazoa</taxon>
        <taxon>Ecdysozoa</taxon>
        <taxon>Nematoda</taxon>
        <taxon>Chromadorea</taxon>
        <taxon>Rhabditida</taxon>
        <taxon>Tylenchina</taxon>
        <taxon>Panagrolaimomorpha</taxon>
        <taxon>Strongyloidoidea</taxon>
        <taxon>Alloionematidae</taxon>
        <taxon>Rhabditophanes</taxon>
    </lineage>
</organism>
<proteinExistence type="predicted"/>